<gene>
    <name evidence="3" type="primary">Stkld1</name>
    <name evidence="3" type="ORF">OS493_038641</name>
</gene>
<organism evidence="3 4">
    <name type="scientific">Desmophyllum pertusum</name>
    <dbReference type="NCBI Taxonomy" id="174260"/>
    <lineage>
        <taxon>Eukaryota</taxon>
        <taxon>Metazoa</taxon>
        <taxon>Cnidaria</taxon>
        <taxon>Anthozoa</taxon>
        <taxon>Hexacorallia</taxon>
        <taxon>Scleractinia</taxon>
        <taxon>Caryophylliina</taxon>
        <taxon>Caryophylliidae</taxon>
        <taxon>Desmophyllum</taxon>
    </lineage>
</organism>
<evidence type="ECO:0000259" key="2">
    <source>
        <dbReference type="PROSITE" id="PS50011"/>
    </source>
</evidence>
<dbReference type="OrthoDB" id="5982746at2759"/>
<evidence type="ECO:0000256" key="1">
    <source>
        <dbReference type="SAM" id="MobiDB-lite"/>
    </source>
</evidence>
<dbReference type="CDD" id="cd00180">
    <property type="entry name" value="PKc"/>
    <property type="match status" value="1"/>
</dbReference>
<sequence length="310" mass="34479">MPSMLRGAQMVKAANKRKVAHGDTSKIPRASYQSATRVQPQPPTNHPVTDRSDGKRLSPRKVNLDCLDSSSEFIAAGTFGKCFLSKYLGFRVVTKEVASYALAQAEAKILESLPDHRSLPYLFGITPPSKDPPLLVMKFHGEIGRPLTLHEVIHEGSPAIGRQNWKAVLADIVSAVSTVHKSGYLHNDIKSNNILLEKTDDDQYKAVLIDFGKSRTISAPKKYNLDANQRDHYRKTFKHIAPELLKGHPQSFQSDTFSLGMVFKLVASKVECMKDLKELSKACTSTDPKRGHLCMKSESVFRLPNKLNVL</sequence>
<accession>A0A9X0D671</accession>
<proteinExistence type="predicted"/>
<keyword evidence="3" id="KW-0808">Transferase</keyword>
<dbReference type="GO" id="GO:0004674">
    <property type="term" value="F:protein serine/threonine kinase activity"/>
    <property type="evidence" value="ECO:0007669"/>
    <property type="project" value="TreeGrafter"/>
</dbReference>
<reference evidence="3" key="1">
    <citation type="submission" date="2023-01" db="EMBL/GenBank/DDBJ databases">
        <title>Genome assembly of the deep-sea coral Lophelia pertusa.</title>
        <authorList>
            <person name="Herrera S."/>
            <person name="Cordes E."/>
        </authorList>
    </citation>
    <scope>NUCLEOTIDE SEQUENCE</scope>
    <source>
        <strain evidence="3">USNM1676648</strain>
        <tissue evidence="3">Polyp</tissue>
    </source>
</reference>
<dbReference type="PROSITE" id="PS50011">
    <property type="entry name" value="PROTEIN_KINASE_DOM"/>
    <property type="match status" value="1"/>
</dbReference>
<dbReference type="Pfam" id="PF00069">
    <property type="entry name" value="Pkinase"/>
    <property type="match status" value="1"/>
</dbReference>
<evidence type="ECO:0000313" key="3">
    <source>
        <dbReference type="EMBL" id="KAJ7388305.1"/>
    </source>
</evidence>
<dbReference type="SUPFAM" id="SSF56112">
    <property type="entry name" value="Protein kinase-like (PK-like)"/>
    <property type="match status" value="1"/>
</dbReference>
<dbReference type="Gene3D" id="1.10.510.10">
    <property type="entry name" value="Transferase(Phosphotransferase) domain 1"/>
    <property type="match status" value="1"/>
</dbReference>
<name>A0A9X0D671_9CNID</name>
<comment type="caution">
    <text evidence="3">The sequence shown here is derived from an EMBL/GenBank/DDBJ whole genome shotgun (WGS) entry which is preliminary data.</text>
</comment>
<dbReference type="GO" id="GO:0005524">
    <property type="term" value="F:ATP binding"/>
    <property type="evidence" value="ECO:0007669"/>
    <property type="project" value="InterPro"/>
</dbReference>
<dbReference type="InterPro" id="IPR051681">
    <property type="entry name" value="Ser/Thr_Kinases-Pseudokinases"/>
</dbReference>
<dbReference type="InterPro" id="IPR008271">
    <property type="entry name" value="Ser/Thr_kinase_AS"/>
</dbReference>
<feature type="domain" description="Protein kinase" evidence="2">
    <location>
        <begin position="68"/>
        <end position="310"/>
    </location>
</feature>
<feature type="region of interest" description="Disordered" evidence="1">
    <location>
        <begin position="1"/>
        <end position="59"/>
    </location>
</feature>
<dbReference type="Proteomes" id="UP001163046">
    <property type="component" value="Unassembled WGS sequence"/>
</dbReference>
<dbReference type="EMBL" id="MU825505">
    <property type="protein sequence ID" value="KAJ7388305.1"/>
    <property type="molecule type" value="Genomic_DNA"/>
</dbReference>
<protein>
    <submittedName>
        <fullName evidence="3">Protein tyrosine kinase</fullName>
    </submittedName>
</protein>
<dbReference type="PROSITE" id="PS00108">
    <property type="entry name" value="PROTEIN_KINASE_ST"/>
    <property type="match status" value="1"/>
</dbReference>
<evidence type="ECO:0000313" key="4">
    <source>
        <dbReference type="Proteomes" id="UP001163046"/>
    </source>
</evidence>
<dbReference type="PANTHER" id="PTHR44329">
    <property type="entry name" value="SERINE/THREONINE-PROTEIN KINASE TNNI3K-RELATED"/>
    <property type="match status" value="1"/>
</dbReference>
<keyword evidence="4" id="KW-1185">Reference proteome</keyword>
<dbReference type="InterPro" id="IPR011009">
    <property type="entry name" value="Kinase-like_dom_sf"/>
</dbReference>
<keyword evidence="3" id="KW-0418">Kinase</keyword>
<dbReference type="InterPro" id="IPR000719">
    <property type="entry name" value="Prot_kinase_dom"/>
</dbReference>
<dbReference type="SMART" id="SM00220">
    <property type="entry name" value="S_TKc"/>
    <property type="match status" value="1"/>
</dbReference>
<dbReference type="AlphaFoldDB" id="A0A9X0D671"/>